<name>A0A438I8F8_VITVI</name>
<dbReference type="PANTHER" id="PTHR46890:SF1">
    <property type="entry name" value="REVERSE TRANSCRIPTASE DOMAIN-CONTAINING PROTEIN"/>
    <property type="match status" value="1"/>
</dbReference>
<comment type="caution">
    <text evidence="2">The sequence shown here is derived from an EMBL/GenBank/DDBJ whole genome shotgun (WGS) entry which is preliminary data.</text>
</comment>
<dbReference type="PROSITE" id="PS50878">
    <property type="entry name" value="RT_POL"/>
    <property type="match status" value="1"/>
</dbReference>
<reference evidence="2 3" key="1">
    <citation type="journal article" date="2018" name="PLoS Genet.">
        <title>Population sequencing reveals clonal diversity and ancestral inbreeding in the grapevine cultivar Chardonnay.</title>
        <authorList>
            <person name="Roach M.J."/>
            <person name="Johnson D.L."/>
            <person name="Bohlmann J."/>
            <person name="van Vuuren H.J."/>
            <person name="Jones S.J."/>
            <person name="Pretorius I.S."/>
            <person name="Schmidt S.A."/>
            <person name="Borneman A.R."/>
        </authorList>
    </citation>
    <scope>NUCLEOTIDE SEQUENCE [LARGE SCALE GENOMIC DNA]</scope>
    <source>
        <strain evidence="3">cv. Chardonnay</strain>
        <tissue evidence="2">Leaf</tissue>
    </source>
</reference>
<evidence type="ECO:0000259" key="1">
    <source>
        <dbReference type="PROSITE" id="PS50878"/>
    </source>
</evidence>
<organism evidence="2 3">
    <name type="scientific">Vitis vinifera</name>
    <name type="common">Grape</name>
    <dbReference type="NCBI Taxonomy" id="29760"/>
    <lineage>
        <taxon>Eukaryota</taxon>
        <taxon>Viridiplantae</taxon>
        <taxon>Streptophyta</taxon>
        <taxon>Embryophyta</taxon>
        <taxon>Tracheophyta</taxon>
        <taxon>Spermatophyta</taxon>
        <taxon>Magnoliopsida</taxon>
        <taxon>eudicotyledons</taxon>
        <taxon>Gunneridae</taxon>
        <taxon>Pentapetalae</taxon>
        <taxon>rosids</taxon>
        <taxon>Vitales</taxon>
        <taxon>Vitaceae</taxon>
        <taxon>Viteae</taxon>
        <taxon>Vitis</taxon>
    </lineage>
</organism>
<gene>
    <name evidence="2" type="primary">YTX2_654</name>
    <name evidence="2" type="ORF">CK203_032716</name>
</gene>
<evidence type="ECO:0000313" key="3">
    <source>
        <dbReference type="Proteomes" id="UP000288805"/>
    </source>
</evidence>
<dbReference type="Proteomes" id="UP000288805">
    <property type="component" value="Unassembled WGS sequence"/>
</dbReference>
<dbReference type="EMBL" id="QGNW01000132">
    <property type="protein sequence ID" value="RVW92939.1"/>
    <property type="molecule type" value="Genomic_DNA"/>
</dbReference>
<dbReference type="PANTHER" id="PTHR46890">
    <property type="entry name" value="NON-LTR RETROLELEMENT REVERSE TRANSCRIPTASE-LIKE PROTEIN-RELATED"/>
    <property type="match status" value="1"/>
</dbReference>
<feature type="domain" description="Reverse transcriptase" evidence="1">
    <location>
        <begin position="84"/>
        <end position="339"/>
    </location>
</feature>
<dbReference type="InterPro" id="IPR043502">
    <property type="entry name" value="DNA/RNA_pol_sf"/>
</dbReference>
<dbReference type="AlphaFoldDB" id="A0A438I8F8"/>
<accession>A0A438I8F8</accession>
<dbReference type="Pfam" id="PF13966">
    <property type="entry name" value="zf-RVT"/>
    <property type="match status" value="1"/>
</dbReference>
<proteinExistence type="predicted"/>
<protein>
    <submittedName>
        <fullName evidence="2">Transposon TX1 uncharacterized 149 kDa protein</fullName>
    </submittedName>
</protein>
<dbReference type="InterPro" id="IPR026960">
    <property type="entry name" value="RVT-Znf"/>
</dbReference>
<dbReference type="Pfam" id="PF00078">
    <property type="entry name" value="RVT_1"/>
    <property type="match status" value="1"/>
</dbReference>
<dbReference type="InterPro" id="IPR052343">
    <property type="entry name" value="Retrotransposon-Effector_Assoc"/>
</dbReference>
<dbReference type="SUPFAM" id="SSF56672">
    <property type="entry name" value="DNA/RNA polymerases"/>
    <property type="match status" value="1"/>
</dbReference>
<dbReference type="InterPro" id="IPR000477">
    <property type="entry name" value="RT_dom"/>
</dbReference>
<sequence length="523" mass="59162">MANAHKRRNRLNRIKVNGRCLTEESEIKEKIGRNFQELLTDPGEWKSSIDGLIFERLEVGDVKREKPFSKEEVFEALADCCGEKFHETGRFVRSLDATFLVLIPKKGGAEDLKDFRPICLVGGLYKWLAKIMDTVLIANEAIDSILKSNNRAILYKLDIEKAYDHVDWSFLLAVLGKMGFGGRWCSWIKWCLSTISFSVLVNGSPTGFFQGSRGLTQGDPLSPYLFVIVMEAFSCLMKRAVVGGLKVNMEKSELIPIGRVENVGELADEYGYKVGNLPSTYLGMPLGAPFKSISVIRRKYGEEIGGWRSSEIREAYGVGLWKAINKVGQLVTPFFGFEVGDGKNVRFWKDKWCGTNPLCEAFPSLFSLATSKEAWVNEVWTAERDRRGSWTPTFNKSFNDWDMEEVGRLLCYLEGKMVRVGEEDRVSWVKSKDGVFSIKSLYKVLQSASSALFPSKIIWRSCAQPKIIFFVWEASWGRVLTLDRLQKKGWVLANRLERLLCGQEEEGGVDFGAVILVLGYLED</sequence>
<evidence type="ECO:0000313" key="2">
    <source>
        <dbReference type="EMBL" id="RVW92939.1"/>
    </source>
</evidence>